<evidence type="ECO:0000313" key="1">
    <source>
        <dbReference type="EMBL" id="OUY07639.1"/>
    </source>
</evidence>
<dbReference type="Proteomes" id="UP000196536">
    <property type="component" value="Unassembled WGS sequence"/>
</dbReference>
<keyword evidence="2" id="KW-1185">Reference proteome</keyword>
<evidence type="ECO:0000313" key="2">
    <source>
        <dbReference type="Proteomes" id="UP000196536"/>
    </source>
</evidence>
<protein>
    <submittedName>
        <fullName evidence="1">Uncharacterized protein</fullName>
    </submittedName>
</protein>
<organism evidence="1 2">
    <name type="scientific">Acinetobacter populi</name>
    <dbReference type="NCBI Taxonomy" id="1582270"/>
    <lineage>
        <taxon>Bacteria</taxon>
        <taxon>Pseudomonadati</taxon>
        <taxon>Pseudomonadota</taxon>
        <taxon>Gammaproteobacteria</taxon>
        <taxon>Moraxellales</taxon>
        <taxon>Moraxellaceae</taxon>
        <taxon>Acinetobacter</taxon>
    </lineage>
</organism>
<dbReference type="OrthoDB" id="5731347at2"/>
<accession>A0A1Z9YZJ8</accession>
<proteinExistence type="predicted"/>
<comment type="caution">
    <text evidence="1">The sequence shown here is derived from an EMBL/GenBank/DDBJ whole genome shotgun (WGS) entry which is preliminary data.</text>
</comment>
<reference evidence="1 2" key="1">
    <citation type="submission" date="2017-05" db="EMBL/GenBank/DDBJ databases">
        <title>Acinetobacter populi ANC 5415 (= PBJ7), whole genome shotgun sequencing project.</title>
        <authorList>
            <person name="Nemec A."/>
            <person name="Radolfova-Krizova L."/>
        </authorList>
    </citation>
    <scope>NUCLEOTIDE SEQUENCE [LARGE SCALE GENOMIC DNA]</scope>
    <source>
        <strain evidence="1 2">PBJ7</strain>
    </source>
</reference>
<dbReference type="AlphaFoldDB" id="A0A1Z9YZJ8"/>
<name>A0A1Z9YZJ8_9GAMM</name>
<gene>
    <name evidence="1" type="ORF">CAP51_07795</name>
</gene>
<sequence length="92" mass="10537">MLCIDHSLHCYLYYLSEKLPTHFTLLTESYKGLPAEELKISFRISTQDAEPTFILRFVGSDAHDQRRADQFTQSLEGKLLGIGTFYQGEFSA</sequence>
<dbReference type="EMBL" id="NEXX01000002">
    <property type="protein sequence ID" value="OUY07639.1"/>
    <property type="molecule type" value="Genomic_DNA"/>
</dbReference>